<reference evidence="1" key="1">
    <citation type="submission" date="2020-08" db="EMBL/GenBank/DDBJ databases">
        <title>Multicomponent nature underlies the extraordinary mechanical properties of spider dragline silk.</title>
        <authorList>
            <person name="Kono N."/>
            <person name="Nakamura H."/>
            <person name="Mori M."/>
            <person name="Yoshida Y."/>
            <person name="Ohtoshi R."/>
            <person name="Malay A.D."/>
            <person name="Moran D.A.P."/>
            <person name="Tomita M."/>
            <person name="Numata K."/>
            <person name="Arakawa K."/>
        </authorList>
    </citation>
    <scope>NUCLEOTIDE SEQUENCE</scope>
</reference>
<accession>A0A8X6Q1E2</accession>
<organism evidence="1 2">
    <name type="scientific">Nephila pilipes</name>
    <name type="common">Giant wood spider</name>
    <name type="synonym">Nephila maculata</name>
    <dbReference type="NCBI Taxonomy" id="299642"/>
    <lineage>
        <taxon>Eukaryota</taxon>
        <taxon>Metazoa</taxon>
        <taxon>Ecdysozoa</taxon>
        <taxon>Arthropoda</taxon>
        <taxon>Chelicerata</taxon>
        <taxon>Arachnida</taxon>
        <taxon>Araneae</taxon>
        <taxon>Araneomorphae</taxon>
        <taxon>Entelegynae</taxon>
        <taxon>Araneoidea</taxon>
        <taxon>Nephilidae</taxon>
        <taxon>Nephila</taxon>
    </lineage>
</organism>
<evidence type="ECO:0000313" key="1">
    <source>
        <dbReference type="EMBL" id="GFU01111.1"/>
    </source>
</evidence>
<protein>
    <submittedName>
        <fullName evidence="1">Uncharacterized protein</fullName>
    </submittedName>
</protein>
<evidence type="ECO:0000313" key="2">
    <source>
        <dbReference type="Proteomes" id="UP000887013"/>
    </source>
</evidence>
<name>A0A8X6Q1E2_NEPPI</name>
<keyword evidence="2" id="KW-1185">Reference proteome</keyword>
<sequence>MKSVIHRELPVTDTSQFCIFVRLKSIQLGQTHANLWYRKTNSAGSVLRPNSPKFQVNLRIVIDELCNSSAFDLIIGGDHSLPLAFPR</sequence>
<gene>
    <name evidence="1" type="ORF">NPIL_625821</name>
</gene>
<comment type="caution">
    <text evidence="1">The sequence shown here is derived from an EMBL/GenBank/DDBJ whole genome shotgun (WGS) entry which is preliminary data.</text>
</comment>
<dbReference type="EMBL" id="BMAW01027213">
    <property type="protein sequence ID" value="GFU01111.1"/>
    <property type="molecule type" value="Genomic_DNA"/>
</dbReference>
<dbReference type="AlphaFoldDB" id="A0A8X6Q1E2"/>
<proteinExistence type="predicted"/>
<dbReference type="Proteomes" id="UP000887013">
    <property type="component" value="Unassembled WGS sequence"/>
</dbReference>